<proteinExistence type="predicted"/>
<dbReference type="InterPro" id="IPR041698">
    <property type="entry name" value="Methyltransf_25"/>
</dbReference>
<dbReference type="Gene3D" id="3.40.50.150">
    <property type="entry name" value="Vaccinia Virus protein VP39"/>
    <property type="match status" value="1"/>
</dbReference>
<organism evidence="2 3">
    <name type="scientific">Amycolatopsis rubida</name>
    <dbReference type="NCBI Taxonomy" id="112413"/>
    <lineage>
        <taxon>Bacteria</taxon>
        <taxon>Bacillati</taxon>
        <taxon>Actinomycetota</taxon>
        <taxon>Actinomycetes</taxon>
        <taxon>Pseudonocardiales</taxon>
        <taxon>Pseudonocardiaceae</taxon>
        <taxon>Amycolatopsis</taxon>
    </lineage>
</organism>
<gene>
    <name evidence="2" type="ORF">SAMN05421854_109383</name>
</gene>
<dbReference type="GO" id="GO:0032259">
    <property type="term" value="P:methylation"/>
    <property type="evidence" value="ECO:0007669"/>
    <property type="project" value="UniProtKB-KW"/>
</dbReference>
<dbReference type="EMBL" id="FOWC01000009">
    <property type="protein sequence ID" value="SFQ22783.1"/>
    <property type="molecule type" value="Genomic_DNA"/>
</dbReference>
<dbReference type="GO" id="GO:0008168">
    <property type="term" value="F:methyltransferase activity"/>
    <property type="evidence" value="ECO:0007669"/>
    <property type="project" value="UniProtKB-KW"/>
</dbReference>
<dbReference type="AlphaFoldDB" id="A0A1I5WSP7"/>
<sequence length="227" mass="24843">MVLRADDFFCRPSRSPPTKALPTVENMSITREFFRHPMRTGAIAASSARLAGVMTAGLGVESAHSVVELGSGTGVFTEVLLRMLQRDAHFTAIEINTHLVQELRERFPSLHVAEGSAEHVAAYVTMPVDVVVSGLPWTAMHAAPQTAVLNAVCEVLSPQGRFTTFAYAHTAWTPPARRFARLLRSRFAVVERTSVVWRNLPPAYVYRAALPVRSGLDRYGQPASATS</sequence>
<dbReference type="SUPFAM" id="SSF53335">
    <property type="entry name" value="S-adenosyl-L-methionine-dependent methyltransferases"/>
    <property type="match status" value="1"/>
</dbReference>
<dbReference type="InterPro" id="IPR029063">
    <property type="entry name" value="SAM-dependent_MTases_sf"/>
</dbReference>
<dbReference type="STRING" id="112413.SAMN05421854_109383"/>
<evidence type="ECO:0000259" key="1">
    <source>
        <dbReference type="Pfam" id="PF13649"/>
    </source>
</evidence>
<dbReference type="CDD" id="cd02440">
    <property type="entry name" value="AdoMet_MTases"/>
    <property type="match status" value="1"/>
</dbReference>
<reference evidence="2 3" key="1">
    <citation type="submission" date="2016-10" db="EMBL/GenBank/DDBJ databases">
        <authorList>
            <person name="de Groot N.N."/>
        </authorList>
    </citation>
    <scope>NUCLEOTIDE SEQUENCE [LARGE SCALE GENOMIC DNA]</scope>
    <source>
        <strain evidence="2 3">DSM 44637</strain>
    </source>
</reference>
<keyword evidence="2" id="KW-0808">Transferase</keyword>
<feature type="domain" description="Methyltransferase" evidence="1">
    <location>
        <begin position="66"/>
        <end position="160"/>
    </location>
</feature>
<name>A0A1I5WSP7_9PSEU</name>
<keyword evidence="2" id="KW-0489">Methyltransferase</keyword>
<accession>A0A1I5WSP7</accession>
<evidence type="ECO:0000313" key="3">
    <source>
        <dbReference type="Proteomes" id="UP000199137"/>
    </source>
</evidence>
<protein>
    <submittedName>
        <fullName evidence="2">Phospholipid N-methyltransferase</fullName>
    </submittedName>
</protein>
<evidence type="ECO:0000313" key="2">
    <source>
        <dbReference type="EMBL" id="SFQ22783.1"/>
    </source>
</evidence>
<dbReference type="Proteomes" id="UP000199137">
    <property type="component" value="Unassembled WGS sequence"/>
</dbReference>
<dbReference type="Pfam" id="PF13649">
    <property type="entry name" value="Methyltransf_25"/>
    <property type="match status" value="1"/>
</dbReference>